<evidence type="ECO:0000313" key="6">
    <source>
        <dbReference type="Proteomes" id="UP001306592"/>
    </source>
</evidence>
<feature type="domain" description="HTH araC/xylS-type" evidence="4">
    <location>
        <begin position="215"/>
        <end position="313"/>
    </location>
</feature>
<evidence type="ECO:0000313" key="5">
    <source>
        <dbReference type="EMBL" id="MEI2683793.1"/>
    </source>
</evidence>
<dbReference type="Pfam" id="PF01965">
    <property type="entry name" value="DJ-1_PfpI"/>
    <property type="match status" value="1"/>
</dbReference>
<dbReference type="PANTHER" id="PTHR43130:SF3">
    <property type="entry name" value="HTH-TYPE TRANSCRIPTIONAL REGULATOR RV1931C"/>
    <property type="match status" value="1"/>
</dbReference>
<reference evidence="5 6" key="1">
    <citation type="submission" date="2024-02" db="EMBL/GenBank/DDBJ databases">
        <title>First report Erwinia aphidicola in onion in Chile.</title>
        <authorList>
            <person name="Valenzuela M."/>
            <person name="Pena M."/>
            <person name="Dutta B."/>
        </authorList>
    </citation>
    <scope>NUCLEOTIDE SEQUENCE [LARGE SCALE GENOMIC DNA]</scope>
    <source>
        <strain evidence="5 6">QCJ3A</strain>
    </source>
</reference>
<dbReference type="InterPro" id="IPR052158">
    <property type="entry name" value="INH-QAR"/>
</dbReference>
<accession>A0ABU8DJV5</accession>
<dbReference type="SMART" id="SM00342">
    <property type="entry name" value="HTH_ARAC"/>
    <property type="match status" value="1"/>
</dbReference>
<dbReference type="InterPro" id="IPR009057">
    <property type="entry name" value="Homeodomain-like_sf"/>
</dbReference>
<evidence type="ECO:0000256" key="1">
    <source>
        <dbReference type="ARBA" id="ARBA00023015"/>
    </source>
</evidence>
<dbReference type="PANTHER" id="PTHR43130">
    <property type="entry name" value="ARAC-FAMILY TRANSCRIPTIONAL REGULATOR"/>
    <property type="match status" value="1"/>
</dbReference>
<keyword evidence="3" id="KW-1133">Transmembrane helix</keyword>
<keyword evidence="1" id="KW-0805">Transcription regulation</keyword>
<name>A0ABU8DJV5_ERWAP</name>
<keyword evidence="3" id="KW-0812">Transmembrane</keyword>
<evidence type="ECO:0000259" key="4">
    <source>
        <dbReference type="PROSITE" id="PS01124"/>
    </source>
</evidence>
<organism evidence="5 6">
    <name type="scientific">Erwinia aphidicola</name>
    <dbReference type="NCBI Taxonomy" id="68334"/>
    <lineage>
        <taxon>Bacteria</taxon>
        <taxon>Pseudomonadati</taxon>
        <taxon>Pseudomonadota</taxon>
        <taxon>Gammaproteobacteria</taxon>
        <taxon>Enterobacterales</taxon>
        <taxon>Erwiniaceae</taxon>
        <taxon>Erwinia</taxon>
    </lineage>
</organism>
<evidence type="ECO:0000256" key="3">
    <source>
        <dbReference type="SAM" id="Phobius"/>
    </source>
</evidence>
<evidence type="ECO:0000256" key="2">
    <source>
        <dbReference type="ARBA" id="ARBA00023163"/>
    </source>
</evidence>
<dbReference type="InterPro" id="IPR029062">
    <property type="entry name" value="Class_I_gatase-like"/>
</dbReference>
<keyword evidence="6" id="KW-1185">Reference proteome</keyword>
<keyword evidence="2" id="KW-0804">Transcription</keyword>
<dbReference type="InterPro" id="IPR018060">
    <property type="entry name" value="HTH_AraC"/>
</dbReference>
<dbReference type="Proteomes" id="UP001306592">
    <property type="component" value="Unassembled WGS sequence"/>
</dbReference>
<dbReference type="CDD" id="cd03137">
    <property type="entry name" value="GATase1_AraC_1"/>
    <property type="match status" value="1"/>
</dbReference>
<keyword evidence="3" id="KW-0472">Membrane</keyword>
<dbReference type="EMBL" id="JBANEI010000016">
    <property type="protein sequence ID" value="MEI2683793.1"/>
    <property type="molecule type" value="Genomic_DNA"/>
</dbReference>
<dbReference type="Gene3D" id="3.40.50.880">
    <property type="match status" value="1"/>
</dbReference>
<dbReference type="InterPro" id="IPR002818">
    <property type="entry name" value="DJ-1/PfpI"/>
</dbReference>
<feature type="transmembrane region" description="Helical" evidence="3">
    <location>
        <begin position="99"/>
        <end position="118"/>
    </location>
</feature>
<comment type="caution">
    <text evidence="5">The sequence shown here is derived from an EMBL/GenBank/DDBJ whole genome shotgun (WGS) entry which is preliminary data.</text>
</comment>
<gene>
    <name evidence="5" type="ORF">V8N49_19275</name>
</gene>
<protein>
    <submittedName>
        <fullName evidence="5">Helix-turn-helix domain-containing protein</fullName>
    </submittedName>
</protein>
<proteinExistence type="predicted"/>
<dbReference type="SUPFAM" id="SSF46689">
    <property type="entry name" value="Homeodomain-like"/>
    <property type="match status" value="2"/>
</dbReference>
<dbReference type="Pfam" id="PF12833">
    <property type="entry name" value="HTH_18"/>
    <property type="match status" value="1"/>
</dbReference>
<dbReference type="PROSITE" id="PS01124">
    <property type="entry name" value="HTH_ARAC_FAMILY_2"/>
    <property type="match status" value="1"/>
</dbReference>
<dbReference type="SUPFAM" id="SSF52317">
    <property type="entry name" value="Class I glutamine amidotransferase-like"/>
    <property type="match status" value="1"/>
</dbReference>
<dbReference type="RefSeq" id="WP_336203615.1">
    <property type="nucleotide sequence ID" value="NZ_JBANEI010000016.1"/>
</dbReference>
<sequence>MAINIGIVVFDDIIPFHLSVPCAVFEKALQPDGSPVFQLTVCATTPGVLRTSAGFSIVAERGLDALDSADIVVVPSWSKPDELPPEVLLAALRKAHQRGATVVGLCLGAFVLAAAGLLNGRRATTHWRWMDDFLSRYPQVDIDRDVLYIDEEDIVTSAGTAASIDCCLHLVRKHCGADSANSVARLLVVLPHRQGGQAQYVEQPVYNTKGGDNFLSSLSWATENLQQPLTLDMLADHACMSRRSFTRRFQQTSGTSFNVWLLNQRLAVAQRFLEKTDQPIELVAQHSGFPSAIALRRHFKAQFNTSPARYRSEFRGRV</sequence>
<dbReference type="Gene3D" id="1.10.10.60">
    <property type="entry name" value="Homeodomain-like"/>
    <property type="match status" value="1"/>
</dbReference>